<reference evidence="12 13" key="1">
    <citation type="journal article" date="2009" name="Stand. Genomic Sci.">
        <title>Complete genome sequence of Pedobacter heparinus type strain (HIM 762-3).</title>
        <authorList>
            <person name="Han C."/>
            <person name="Spring S."/>
            <person name="Lapidus A."/>
            <person name="Del Rio T.G."/>
            <person name="Tice H."/>
            <person name="Copeland A."/>
            <person name="Cheng J.F."/>
            <person name="Lucas S."/>
            <person name="Chen F."/>
            <person name="Nolan M."/>
            <person name="Bruce D."/>
            <person name="Goodwin L."/>
            <person name="Pitluck S."/>
            <person name="Ivanova N."/>
            <person name="Mavromatis K."/>
            <person name="Mikhailova N."/>
            <person name="Pati A."/>
            <person name="Chen A."/>
            <person name="Palaniappan K."/>
            <person name="Land M."/>
            <person name="Hauser L."/>
            <person name="Chang Y.J."/>
            <person name="Jeffries C.C."/>
            <person name="Saunders E."/>
            <person name="Chertkov O."/>
            <person name="Brettin T."/>
            <person name="Goker M."/>
            <person name="Rohde M."/>
            <person name="Bristow J."/>
            <person name="Eisen J.A."/>
            <person name="Markowitz V."/>
            <person name="Hugenholtz P."/>
            <person name="Kyrpides N.C."/>
            <person name="Klenk H.P."/>
            <person name="Detter J.C."/>
        </authorList>
    </citation>
    <scope>NUCLEOTIDE SEQUENCE [LARGE SCALE GENOMIC DNA]</scope>
    <source>
        <strain evidence="13">ATCC 13125 / DSM 2366 / CIP 104194 / JCM 7457 / NBRC 12017 / NCIMB 9290 / NRRL B-14731 / HIM 762-3</strain>
    </source>
</reference>
<comment type="similarity">
    <text evidence="2">Belongs to the TonB family.</text>
</comment>
<dbReference type="PANTHER" id="PTHR33446:SF2">
    <property type="entry name" value="PROTEIN TONB"/>
    <property type="match status" value="1"/>
</dbReference>
<dbReference type="Proteomes" id="UP000000852">
    <property type="component" value="Chromosome"/>
</dbReference>
<dbReference type="RefSeq" id="WP_015808232.1">
    <property type="nucleotide sequence ID" value="NC_013061.1"/>
</dbReference>
<dbReference type="KEGG" id="phe:Phep_2416"/>
<proteinExistence type="inferred from homology"/>
<dbReference type="eggNOG" id="COG0810">
    <property type="taxonomic scope" value="Bacteria"/>
</dbReference>
<organism evidence="12 13">
    <name type="scientific">Pedobacter heparinus (strain ATCC 13125 / DSM 2366 / CIP 104194 / JCM 7457 / NBRC 12017 / NCIMB 9290 / NRRL B-14731 / HIM 762-3)</name>
    <dbReference type="NCBI Taxonomy" id="485917"/>
    <lineage>
        <taxon>Bacteria</taxon>
        <taxon>Pseudomonadati</taxon>
        <taxon>Bacteroidota</taxon>
        <taxon>Sphingobacteriia</taxon>
        <taxon>Sphingobacteriales</taxon>
        <taxon>Sphingobacteriaceae</taxon>
        <taxon>Pedobacter</taxon>
    </lineage>
</organism>
<feature type="chain" id="PRO_5002974476" evidence="10">
    <location>
        <begin position="21"/>
        <end position="222"/>
    </location>
</feature>
<keyword evidence="4" id="KW-1003">Cell membrane</keyword>
<dbReference type="InterPro" id="IPR006260">
    <property type="entry name" value="TonB/TolA_C"/>
</dbReference>
<dbReference type="PROSITE" id="PS52015">
    <property type="entry name" value="TONB_CTD"/>
    <property type="match status" value="1"/>
</dbReference>
<evidence type="ECO:0000256" key="5">
    <source>
        <dbReference type="ARBA" id="ARBA00022519"/>
    </source>
</evidence>
<keyword evidence="8" id="KW-1133">Transmembrane helix</keyword>
<dbReference type="NCBIfam" id="TIGR01352">
    <property type="entry name" value="tonB_Cterm"/>
    <property type="match status" value="1"/>
</dbReference>
<dbReference type="EMBL" id="CP001681">
    <property type="protein sequence ID" value="ACU04620.1"/>
    <property type="molecule type" value="Genomic_DNA"/>
</dbReference>
<evidence type="ECO:0000256" key="10">
    <source>
        <dbReference type="SAM" id="SignalP"/>
    </source>
</evidence>
<accession>C6XZC4</accession>
<evidence type="ECO:0000256" key="7">
    <source>
        <dbReference type="ARBA" id="ARBA00022927"/>
    </source>
</evidence>
<keyword evidence="10" id="KW-0732">Signal</keyword>
<dbReference type="OrthoDB" id="9812355at2"/>
<evidence type="ECO:0000256" key="8">
    <source>
        <dbReference type="ARBA" id="ARBA00022989"/>
    </source>
</evidence>
<feature type="domain" description="TonB C-terminal" evidence="11">
    <location>
        <begin position="134"/>
        <end position="222"/>
    </location>
</feature>
<dbReference type="GO" id="GO:0055085">
    <property type="term" value="P:transmembrane transport"/>
    <property type="evidence" value="ECO:0007669"/>
    <property type="project" value="InterPro"/>
</dbReference>
<dbReference type="Gene3D" id="3.30.1150.10">
    <property type="match status" value="1"/>
</dbReference>
<comment type="subcellular location">
    <subcellularLocation>
        <location evidence="1">Cell inner membrane</location>
        <topology evidence="1">Single-pass membrane protein</topology>
        <orientation evidence="1">Periplasmic side</orientation>
    </subcellularLocation>
</comment>
<dbReference type="InterPro" id="IPR037682">
    <property type="entry name" value="TonB_C"/>
</dbReference>
<evidence type="ECO:0000256" key="6">
    <source>
        <dbReference type="ARBA" id="ARBA00022692"/>
    </source>
</evidence>
<dbReference type="Pfam" id="PF03544">
    <property type="entry name" value="TonB_C"/>
    <property type="match status" value="1"/>
</dbReference>
<dbReference type="GO" id="GO:0098797">
    <property type="term" value="C:plasma membrane protein complex"/>
    <property type="evidence" value="ECO:0007669"/>
    <property type="project" value="TreeGrafter"/>
</dbReference>
<dbReference type="STRING" id="485917.Phep_2416"/>
<dbReference type="PANTHER" id="PTHR33446">
    <property type="entry name" value="PROTEIN TONB-RELATED"/>
    <property type="match status" value="1"/>
</dbReference>
<gene>
    <name evidence="12" type="ordered locus">Phep_2416</name>
</gene>
<keyword evidence="9" id="KW-0472">Membrane</keyword>
<evidence type="ECO:0000313" key="12">
    <source>
        <dbReference type="EMBL" id="ACU04620.1"/>
    </source>
</evidence>
<evidence type="ECO:0000256" key="9">
    <source>
        <dbReference type="ARBA" id="ARBA00023136"/>
    </source>
</evidence>
<dbReference type="GO" id="GO:0031992">
    <property type="term" value="F:energy transducer activity"/>
    <property type="evidence" value="ECO:0007669"/>
    <property type="project" value="TreeGrafter"/>
</dbReference>
<protein>
    <submittedName>
        <fullName evidence="12">TonB family protein</fullName>
    </submittedName>
</protein>
<dbReference type="GO" id="GO:0015031">
    <property type="term" value="P:protein transport"/>
    <property type="evidence" value="ECO:0007669"/>
    <property type="project" value="UniProtKB-KW"/>
</dbReference>
<dbReference type="AlphaFoldDB" id="C6XZC4"/>
<keyword evidence="5" id="KW-0997">Cell inner membrane</keyword>
<evidence type="ECO:0000313" key="13">
    <source>
        <dbReference type="Proteomes" id="UP000000852"/>
    </source>
</evidence>
<keyword evidence="6" id="KW-0812">Transmembrane</keyword>
<evidence type="ECO:0000256" key="3">
    <source>
        <dbReference type="ARBA" id="ARBA00022448"/>
    </source>
</evidence>
<keyword evidence="13" id="KW-1185">Reference proteome</keyword>
<evidence type="ECO:0000256" key="1">
    <source>
        <dbReference type="ARBA" id="ARBA00004383"/>
    </source>
</evidence>
<dbReference type="InterPro" id="IPR051045">
    <property type="entry name" value="TonB-dependent_transducer"/>
</dbReference>
<keyword evidence="7" id="KW-0653">Protein transport</keyword>
<name>C6XZC4_PEDHD</name>
<sequence length="222" mass="25310">MILRTTIFVLCLLLSGIVTYAQKTDTTYYDKDWEPSTKALGSYFRITKTIEEGKRYEVTDYFKSGKIQMTGAYTSLSPEVKDGEFIWYDEQGKKEKEAVYVLGKLRFKKDYRAVPPPNGATEFVSLEKQPVYPGGINKLYKYIGANFVYPKSMLKLRPKGTIKVSFLIEKDGSVSEVYVKESVHPLLDAEAIRVIEGMEKWEPGIQSGKPVRVAYNIPIKMN</sequence>
<dbReference type="SUPFAM" id="SSF74653">
    <property type="entry name" value="TolA/TonB C-terminal domain"/>
    <property type="match status" value="1"/>
</dbReference>
<dbReference type="HOGENOM" id="CLU_1244347_0_0_10"/>
<feature type="signal peptide" evidence="10">
    <location>
        <begin position="1"/>
        <end position="20"/>
    </location>
</feature>
<evidence type="ECO:0000259" key="11">
    <source>
        <dbReference type="PROSITE" id="PS52015"/>
    </source>
</evidence>
<keyword evidence="3" id="KW-0813">Transport</keyword>
<evidence type="ECO:0000256" key="2">
    <source>
        <dbReference type="ARBA" id="ARBA00006555"/>
    </source>
</evidence>
<evidence type="ECO:0000256" key="4">
    <source>
        <dbReference type="ARBA" id="ARBA00022475"/>
    </source>
</evidence>